<evidence type="ECO:0000256" key="1">
    <source>
        <dbReference type="ARBA" id="ARBA00004533"/>
    </source>
</evidence>
<accession>A0ABX0KCE8</accession>
<dbReference type="PANTHER" id="PTHR30606:SF9">
    <property type="entry name" value="LIPID A BIOSYNTHESIS LAUROYLTRANSFERASE"/>
    <property type="match status" value="1"/>
</dbReference>
<evidence type="ECO:0000256" key="2">
    <source>
        <dbReference type="ARBA" id="ARBA00022475"/>
    </source>
</evidence>
<comment type="subcellular location">
    <subcellularLocation>
        <location evidence="1">Cell inner membrane</location>
    </subcellularLocation>
</comment>
<evidence type="ECO:0000256" key="6">
    <source>
        <dbReference type="ARBA" id="ARBA00023315"/>
    </source>
</evidence>
<reference evidence="7 8" key="1">
    <citation type="journal article" date="2020" name="Int. J. Syst. Evol. Microbiol.">
        <title>Novel acetic acid bacteria from cider fermentations: Acetobacter conturbans sp. nov. and Acetobacter fallax sp. nov.</title>
        <authorList>
            <person name="Sombolestani A.S."/>
            <person name="Cleenwerck I."/>
            <person name="Cnockaert M."/>
            <person name="Borremans W."/>
            <person name="Wieme A.D."/>
            <person name="De Vuyst L."/>
            <person name="Vandamme P."/>
        </authorList>
    </citation>
    <scope>NUCLEOTIDE SEQUENCE [LARGE SCALE GENOMIC DNA]</scope>
    <source>
        <strain evidence="7 8">LMG 1637</strain>
    </source>
</reference>
<keyword evidence="3" id="KW-0997">Cell inner membrane</keyword>
<evidence type="ECO:0000313" key="7">
    <source>
        <dbReference type="EMBL" id="NHO34114.1"/>
    </source>
</evidence>
<keyword evidence="5" id="KW-0472">Membrane</keyword>
<sequence length="325" mass="35980">MRRTSVKDGVTRDGAEANQVTLAMRAEAMLARSALAVLRRLGPVRASDFGGAVCRMIGPLLPVSKVADTNLRLVMPELDAVARRRIVRGVWENLGRTVGEFPHISTLRENTSAGPGFEVEGACHLTAQAERGGPVLFVSGHIGNWEMLPPGVAKYGAGFASFYRAAGNPLIDRMIRALRNEATDKPLPLFAKGTRGAREALVWVAKGNRLGMLVDQKMNDGIVSRFFGHPAMTAPALAAMALRFRCPVIPGYVQRLGPARLRIVVEQPLELPESGDRQVDVATLTQMINDRLESWIRARPESWLWLHRRWPKDVMREVERSRKPR</sequence>
<dbReference type="Pfam" id="PF03279">
    <property type="entry name" value="Lip_A_acyltrans"/>
    <property type="match status" value="1"/>
</dbReference>
<dbReference type="CDD" id="cd07984">
    <property type="entry name" value="LPLAT_LABLAT-like"/>
    <property type="match status" value="1"/>
</dbReference>
<dbReference type="InterPro" id="IPR004960">
    <property type="entry name" value="LipA_acyltrans"/>
</dbReference>
<protein>
    <submittedName>
        <fullName evidence="7">Lauroyl acyltransferase</fullName>
    </submittedName>
</protein>
<evidence type="ECO:0000256" key="3">
    <source>
        <dbReference type="ARBA" id="ARBA00022519"/>
    </source>
</evidence>
<keyword evidence="8" id="KW-1185">Reference proteome</keyword>
<keyword evidence="4" id="KW-0808">Transferase</keyword>
<proteinExistence type="predicted"/>
<evidence type="ECO:0000256" key="4">
    <source>
        <dbReference type="ARBA" id="ARBA00022679"/>
    </source>
</evidence>
<name>A0ABX0KCE8_9PROT</name>
<gene>
    <name evidence="7" type="ORF">GOB84_16525</name>
</gene>
<dbReference type="EMBL" id="WOSW01000054">
    <property type="protein sequence ID" value="NHO34114.1"/>
    <property type="molecule type" value="Genomic_DNA"/>
</dbReference>
<dbReference type="Proteomes" id="UP000615326">
    <property type="component" value="Unassembled WGS sequence"/>
</dbReference>
<keyword evidence="6 7" id="KW-0012">Acyltransferase</keyword>
<evidence type="ECO:0000256" key="5">
    <source>
        <dbReference type="ARBA" id="ARBA00023136"/>
    </source>
</evidence>
<organism evidence="7 8">
    <name type="scientific">Acetobacter fallax</name>
    <dbReference type="NCBI Taxonomy" id="1737473"/>
    <lineage>
        <taxon>Bacteria</taxon>
        <taxon>Pseudomonadati</taxon>
        <taxon>Pseudomonadota</taxon>
        <taxon>Alphaproteobacteria</taxon>
        <taxon>Acetobacterales</taxon>
        <taxon>Acetobacteraceae</taxon>
        <taxon>Acetobacter</taxon>
    </lineage>
</organism>
<dbReference type="GO" id="GO:0016746">
    <property type="term" value="F:acyltransferase activity"/>
    <property type="evidence" value="ECO:0007669"/>
    <property type="project" value="UniProtKB-KW"/>
</dbReference>
<keyword evidence="2" id="KW-1003">Cell membrane</keyword>
<dbReference type="PANTHER" id="PTHR30606">
    <property type="entry name" value="LIPID A BIOSYNTHESIS LAUROYL ACYLTRANSFERASE"/>
    <property type="match status" value="1"/>
</dbReference>
<comment type="caution">
    <text evidence="7">The sequence shown here is derived from an EMBL/GenBank/DDBJ whole genome shotgun (WGS) entry which is preliminary data.</text>
</comment>
<evidence type="ECO:0000313" key="8">
    <source>
        <dbReference type="Proteomes" id="UP000615326"/>
    </source>
</evidence>